<protein>
    <recommendedName>
        <fullName evidence="3">RING-type E3 ubiquitin transferase</fullName>
        <ecNumber evidence="3">2.3.2.27</ecNumber>
    </recommendedName>
</protein>
<keyword evidence="9" id="KW-0862">Zinc</keyword>
<dbReference type="Gene3D" id="1.25.40.20">
    <property type="entry name" value="Ankyrin repeat-containing domain"/>
    <property type="match status" value="2"/>
</dbReference>
<organism evidence="14 15">
    <name type="scientific">Rehmannia glutinosa</name>
    <name type="common">Chinese foxglove</name>
    <dbReference type="NCBI Taxonomy" id="99300"/>
    <lineage>
        <taxon>Eukaryota</taxon>
        <taxon>Viridiplantae</taxon>
        <taxon>Streptophyta</taxon>
        <taxon>Embryophyta</taxon>
        <taxon>Tracheophyta</taxon>
        <taxon>Spermatophyta</taxon>
        <taxon>Magnoliopsida</taxon>
        <taxon>eudicotyledons</taxon>
        <taxon>Gunneridae</taxon>
        <taxon>Pentapetalae</taxon>
        <taxon>asterids</taxon>
        <taxon>lamiids</taxon>
        <taxon>Lamiales</taxon>
        <taxon>Orobanchaceae</taxon>
        <taxon>Rehmannieae</taxon>
        <taxon>Rehmannia</taxon>
    </lineage>
</organism>
<dbReference type="PROSITE" id="PS50088">
    <property type="entry name" value="ANK_REPEAT"/>
    <property type="match status" value="5"/>
</dbReference>
<evidence type="ECO:0000313" key="14">
    <source>
        <dbReference type="EMBL" id="KAK6136455.1"/>
    </source>
</evidence>
<dbReference type="Pfam" id="PF24921">
    <property type="entry name" value="RING_XB3-XBAT31"/>
    <property type="match status" value="1"/>
</dbReference>
<dbReference type="PROSITE" id="PS50297">
    <property type="entry name" value="ANK_REP_REGION"/>
    <property type="match status" value="4"/>
</dbReference>
<accession>A0ABR0VQ38</accession>
<dbReference type="SUPFAM" id="SSF57850">
    <property type="entry name" value="RING/U-box"/>
    <property type="match status" value="1"/>
</dbReference>
<dbReference type="InterPro" id="IPR002110">
    <property type="entry name" value="Ankyrin_rpt"/>
</dbReference>
<reference evidence="14 15" key="1">
    <citation type="journal article" date="2021" name="Comput. Struct. Biotechnol. J.">
        <title>De novo genome assembly of the potent medicinal plant Rehmannia glutinosa using nanopore technology.</title>
        <authorList>
            <person name="Ma L."/>
            <person name="Dong C."/>
            <person name="Song C."/>
            <person name="Wang X."/>
            <person name="Zheng X."/>
            <person name="Niu Y."/>
            <person name="Chen S."/>
            <person name="Feng W."/>
        </authorList>
    </citation>
    <scope>NUCLEOTIDE SEQUENCE [LARGE SCALE GENOMIC DNA]</scope>
    <source>
        <strain evidence="14">DH-2019</strain>
    </source>
</reference>
<feature type="repeat" description="ANK" evidence="11">
    <location>
        <begin position="112"/>
        <end position="144"/>
    </location>
</feature>
<evidence type="ECO:0000256" key="12">
    <source>
        <dbReference type="PROSITE-ProRule" id="PRU00175"/>
    </source>
</evidence>
<keyword evidence="10 11" id="KW-0040">ANK repeat</keyword>
<feature type="domain" description="RING-type" evidence="13">
    <location>
        <begin position="350"/>
        <end position="400"/>
    </location>
</feature>
<evidence type="ECO:0000256" key="1">
    <source>
        <dbReference type="ARBA" id="ARBA00000900"/>
    </source>
</evidence>
<feature type="repeat" description="ANK" evidence="11">
    <location>
        <begin position="79"/>
        <end position="111"/>
    </location>
</feature>
<evidence type="ECO:0000256" key="11">
    <source>
        <dbReference type="PROSITE-ProRule" id="PRU00023"/>
    </source>
</evidence>
<evidence type="ECO:0000256" key="9">
    <source>
        <dbReference type="ARBA" id="ARBA00022833"/>
    </source>
</evidence>
<dbReference type="Pfam" id="PF12796">
    <property type="entry name" value="Ank_2"/>
    <property type="match status" value="3"/>
</dbReference>
<evidence type="ECO:0000256" key="8">
    <source>
        <dbReference type="ARBA" id="ARBA00022786"/>
    </source>
</evidence>
<dbReference type="PROSITE" id="PS50089">
    <property type="entry name" value="ZF_RING_2"/>
    <property type="match status" value="1"/>
</dbReference>
<dbReference type="PROSITE" id="PS00518">
    <property type="entry name" value="ZF_RING_1"/>
    <property type="match status" value="1"/>
</dbReference>
<dbReference type="PANTHER" id="PTHR24126:SF14">
    <property type="entry name" value="ANK_REP_REGION DOMAIN-CONTAINING PROTEIN"/>
    <property type="match status" value="1"/>
</dbReference>
<dbReference type="InterPro" id="IPR056760">
    <property type="entry name" value="RING_XB3-like"/>
</dbReference>
<dbReference type="EMBL" id="JABTTQ020001035">
    <property type="protein sequence ID" value="KAK6136455.1"/>
    <property type="molecule type" value="Genomic_DNA"/>
</dbReference>
<dbReference type="EC" id="2.3.2.27" evidence="3"/>
<evidence type="ECO:0000256" key="3">
    <source>
        <dbReference type="ARBA" id="ARBA00012483"/>
    </source>
</evidence>
<dbReference type="Proteomes" id="UP001318860">
    <property type="component" value="Unassembled WGS sequence"/>
</dbReference>
<evidence type="ECO:0000256" key="5">
    <source>
        <dbReference type="ARBA" id="ARBA00022723"/>
    </source>
</evidence>
<keyword evidence="15" id="KW-1185">Reference proteome</keyword>
<keyword evidence="8" id="KW-0833">Ubl conjugation pathway</keyword>
<dbReference type="SMART" id="SM00184">
    <property type="entry name" value="RING"/>
    <property type="match status" value="1"/>
</dbReference>
<comment type="caution">
    <text evidence="14">The sequence shown here is derived from an EMBL/GenBank/DDBJ whole genome shotgun (WGS) entry which is preliminary data.</text>
</comment>
<sequence length="523" mass="57177">MMVKLFFPLSKNHSHWTINQRSYCVYMVTMGFLSLMGNSFGCSASGERLVSAARDGDFQEAKALLDYNPRLARYSTFGVRNSPLHYSAAQGHHEIVSLLLESGVDINLRNYRGQTALMQACQYGHWEVVLTLILFKANIHRADYLNGGTALHLAALNGHSRCIRLLLADYIPSIPNFCSILRKKSKNNESVSEFDEGALYEVINRPADGGVTALHMAALNGHAETVHLLLDLGASVSDKTVEDGTTIDLIGAGSTPLHYAACGGNAQCCQLLIAKGASLSTENANGWTPVMVARSWHRDWLEDILSRRPGRLPRLSPSPYLCLPLMSIVEIARLCGWRSNDSPSMCLDPCVVCLERKCTVAAEGCFHEFCTNCALYLCSTNSTSTVSHGPPGSIACPLCRHGIVSFVKLADTRPIIKEIARTSLSLPFCACSTGIPESNSLETPFCKPDLHCARFSPLGSSFRSLSCKSFPSVKLSPGLCMGDPDTSACLVPRRCLRSSSFRRSSSQNEGRRWLCSFNQSMDT</sequence>
<feature type="repeat" description="ANK" evidence="11">
    <location>
        <begin position="146"/>
        <end position="167"/>
    </location>
</feature>
<evidence type="ECO:0000313" key="15">
    <source>
        <dbReference type="Proteomes" id="UP001318860"/>
    </source>
</evidence>
<keyword evidence="4" id="KW-0808">Transferase</keyword>
<evidence type="ECO:0000256" key="6">
    <source>
        <dbReference type="ARBA" id="ARBA00022737"/>
    </source>
</evidence>
<gene>
    <name evidence="14" type="ORF">DH2020_029811</name>
</gene>
<dbReference type="PRINTS" id="PR01415">
    <property type="entry name" value="ANKYRIN"/>
</dbReference>
<evidence type="ECO:0000256" key="10">
    <source>
        <dbReference type="ARBA" id="ARBA00023043"/>
    </source>
</evidence>
<evidence type="ECO:0000256" key="4">
    <source>
        <dbReference type="ARBA" id="ARBA00022679"/>
    </source>
</evidence>
<evidence type="ECO:0000256" key="7">
    <source>
        <dbReference type="ARBA" id="ARBA00022771"/>
    </source>
</evidence>
<comment type="catalytic activity">
    <reaction evidence="1">
        <text>S-ubiquitinyl-[E2 ubiquitin-conjugating enzyme]-L-cysteine + [acceptor protein]-L-lysine = [E2 ubiquitin-conjugating enzyme]-L-cysteine + N(6)-ubiquitinyl-[acceptor protein]-L-lysine.</text>
        <dbReference type="EC" id="2.3.2.27"/>
    </reaction>
</comment>
<evidence type="ECO:0000259" key="13">
    <source>
        <dbReference type="PROSITE" id="PS50089"/>
    </source>
</evidence>
<feature type="repeat" description="ANK" evidence="11">
    <location>
        <begin position="209"/>
        <end position="241"/>
    </location>
</feature>
<comment type="pathway">
    <text evidence="2">Protein modification; protein ubiquitination.</text>
</comment>
<proteinExistence type="predicted"/>
<dbReference type="InterPro" id="IPR036770">
    <property type="entry name" value="Ankyrin_rpt-contain_sf"/>
</dbReference>
<feature type="repeat" description="ANK" evidence="11">
    <location>
        <begin position="252"/>
        <end position="284"/>
    </location>
</feature>
<dbReference type="InterPro" id="IPR017907">
    <property type="entry name" value="Znf_RING_CS"/>
</dbReference>
<keyword evidence="5" id="KW-0479">Metal-binding</keyword>
<dbReference type="SMART" id="SM00248">
    <property type="entry name" value="ANK"/>
    <property type="match status" value="5"/>
</dbReference>
<dbReference type="PANTHER" id="PTHR24126">
    <property type="entry name" value="ANKYRIN REPEAT, PH AND SEC7 DOMAIN CONTAINING PROTEIN SECG-RELATED"/>
    <property type="match status" value="1"/>
</dbReference>
<evidence type="ECO:0000256" key="2">
    <source>
        <dbReference type="ARBA" id="ARBA00004906"/>
    </source>
</evidence>
<name>A0ABR0VQ38_REHGL</name>
<dbReference type="InterPro" id="IPR001841">
    <property type="entry name" value="Znf_RING"/>
</dbReference>
<keyword evidence="6" id="KW-0677">Repeat</keyword>
<dbReference type="SUPFAM" id="SSF48403">
    <property type="entry name" value="Ankyrin repeat"/>
    <property type="match status" value="1"/>
</dbReference>
<keyword evidence="7 12" id="KW-0863">Zinc-finger</keyword>